<dbReference type="PROSITE" id="PS50977">
    <property type="entry name" value="HTH_TETR_2"/>
    <property type="match status" value="1"/>
</dbReference>
<evidence type="ECO:0000256" key="4">
    <source>
        <dbReference type="PROSITE-ProRule" id="PRU00335"/>
    </source>
</evidence>
<dbReference type="SUPFAM" id="SSF46689">
    <property type="entry name" value="Homeodomain-like"/>
    <property type="match status" value="1"/>
</dbReference>
<evidence type="ECO:0000313" key="6">
    <source>
        <dbReference type="EMBL" id="GAA1198275.1"/>
    </source>
</evidence>
<dbReference type="InterPro" id="IPR009057">
    <property type="entry name" value="Homeodomain-like_sf"/>
</dbReference>
<feature type="domain" description="HTH tetR-type" evidence="5">
    <location>
        <begin position="12"/>
        <end position="70"/>
    </location>
</feature>
<dbReference type="PANTHER" id="PTHR30055:SF220">
    <property type="entry name" value="TETR-FAMILY REGULATORY PROTEIN"/>
    <property type="match status" value="1"/>
</dbReference>
<accession>A0ABN1V7E0</accession>
<dbReference type="Pfam" id="PF13305">
    <property type="entry name" value="TetR_C_33"/>
    <property type="match status" value="1"/>
</dbReference>
<sequence length="201" mass="21364">MSTSGKSGYHHGDLRAALMEAAVEMLEQGETFSMRAVARRAGVSPTAPYRHFEDREALESAVAVEGFRDLKTALTEGRDAPSSATDLAENAVTYVSFALSRPAVFRLMFGNECDDTNDQRVQAAAELHELLSGAVGTVFPDADAPTLGTALWSLAHGLAFLHLDGKFAATSSEEVAARVRSSFDAVLSTHRGSGAATRDTD</sequence>
<dbReference type="Proteomes" id="UP001500467">
    <property type="component" value="Unassembled WGS sequence"/>
</dbReference>
<comment type="caution">
    <text evidence="6">The sequence shown here is derived from an EMBL/GenBank/DDBJ whole genome shotgun (WGS) entry which is preliminary data.</text>
</comment>
<keyword evidence="7" id="KW-1185">Reference proteome</keyword>
<keyword evidence="2 4" id="KW-0238">DNA-binding</keyword>
<reference evidence="6 7" key="1">
    <citation type="journal article" date="2019" name="Int. J. Syst. Evol. Microbiol.">
        <title>The Global Catalogue of Microorganisms (GCM) 10K type strain sequencing project: providing services to taxonomists for standard genome sequencing and annotation.</title>
        <authorList>
            <consortium name="The Broad Institute Genomics Platform"/>
            <consortium name="The Broad Institute Genome Sequencing Center for Infectious Disease"/>
            <person name="Wu L."/>
            <person name="Ma J."/>
        </authorList>
    </citation>
    <scope>NUCLEOTIDE SEQUENCE [LARGE SCALE GENOMIC DNA]</scope>
    <source>
        <strain evidence="6 7">JCM 13022</strain>
    </source>
</reference>
<keyword evidence="1" id="KW-0805">Transcription regulation</keyword>
<dbReference type="InterPro" id="IPR050109">
    <property type="entry name" value="HTH-type_TetR-like_transc_reg"/>
</dbReference>
<dbReference type="Gene3D" id="1.10.357.10">
    <property type="entry name" value="Tetracycline Repressor, domain 2"/>
    <property type="match status" value="1"/>
</dbReference>
<dbReference type="SUPFAM" id="SSF48498">
    <property type="entry name" value="Tetracyclin repressor-like, C-terminal domain"/>
    <property type="match status" value="1"/>
</dbReference>
<organism evidence="6 7">
    <name type="scientific">Prauserella alba</name>
    <dbReference type="NCBI Taxonomy" id="176898"/>
    <lineage>
        <taxon>Bacteria</taxon>
        <taxon>Bacillati</taxon>
        <taxon>Actinomycetota</taxon>
        <taxon>Actinomycetes</taxon>
        <taxon>Pseudonocardiales</taxon>
        <taxon>Pseudonocardiaceae</taxon>
        <taxon>Prauserella</taxon>
    </lineage>
</organism>
<evidence type="ECO:0000313" key="7">
    <source>
        <dbReference type="Proteomes" id="UP001500467"/>
    </source>
</evidence>
<evidence type="ECO:0000256" key="1">
    <source>
        <dbReference type="ARBA" id="ARBA00023015"/>
    </source>
</evidence>
<dbReference type="InterPro" id="IPR036271">
    <property type="entry name" value="Tet_transcr_reg_TetR-rel_C_sf"/>
</dbReference>
<gene>
    <name evidence="6" type="ORF">GCM10009675_12270</name>
</gene>
<feature type="DNA-binding region" description="H-T-H motif" evidence="4">
    <location>
        <begin position="33"/>
        <end position="52"/>
    </location>
</feature>
<dbReference type="EMBL" id="BAAALM010000005">
    <property type="protein sequence ID" value="GAA1198275.1"/>
    <property type="molecule type" value="Genomic_DNA"/>
</dbReference>
<dbReference type="InterPro" id="IPR001647">
    <property type="entry name" value="HTH_TetR"/>
</dbReference>
<evidence type="ECO:0000259" key="5">
    <source>
        <dbReference type="PROSITE" id="PS50977"/>
    </source>
</evidence>
<dbReference type="Pfam" id="PF00440">
    <property type="entry name" value="TetR_N"/>
    <property type="match status" value="1"/>
</dbReference>
<evidence type="ECO:0000256" key="3">
    <source>
        <dbReference type="ARBA" id="ARBA00023163"/>
    </source>
</evidence>
<dbReference type="PANTHER" id="PTHR30055">
    <property type="entry name" value="HTH-TYPE TRANSCRIPTIONAL REGULATOR RUTR"/>
    <property type="match status" value="1"/>
</dbReference>
<name>A0ABN1V7E0_9PSEU</name>
<keyword evidence="3" id="KW-0804">Transcription</keyword>
<evidence type="ECO:0000256" key="2">
    <source>
        <dbReference type="ARBA" id="ARBA00023125"/>
    </source>
</evidence>
<proteinExistence type="predicted"/>
<dbReference type="RefSeq" id="WP_253856412.1">
    <property type="nucleotide sequence ID" value="NZ_BAAALM010000005.1"/>
</dbReference>
<protein>
    <submittedName>
        <fullName evidence="6">TetR/AcrR family transcriptional regulator</fullName>
    </submittedName>
</protein>
<dbReference type="InterPro" id="IPR025996">
    <property type="entry name" value="MT1864/Rv1816-like_C"/>
</dbReference>